<reference evidence="3 4" key="1">
    <citation type="submission" date="2015-06" db="EMBL/GenBank/DDBJ databases">
        <title>Expansion of signal transduction pathways in fungi by whole-genome duplication.</title>
        <authorList>
            <consortium name="DOE Joint Genome Institute"/>
            <person name="Corrochano L.M."/>
            <person name="Kuo A."/>
            <person name="Marcet-Houben M."/>
            <person name="Polaino S."/>
            <person name="Salamov A."/>
            <person name="Villalobos J.M."/>
            <person name="Alvarez M.I."/>
            <person name="Avalos J."/>
            <person name="Benito E.P."/>
            <person name="Benoit I."/>
            <person name="Burger G."/>
            <person name="Camino L.P."/>
            <person name="Canovas D."/>
            <person name="Cerda-Olmedo E."/>
            <person name="Cheng J.-F."/>
            <person name="Dominguez A."/>
            <person name="Elias M."/>
            <person name="Eslava A.P."/>
            <person name="Glaser F."/>
            <person name="Grimwood J."/>
            <person name="Gutierrez G."/>
            <person name="Heitman J."/>
            <person name="Henrissat B."/>
            <person name="Iturriaga E.A."/>
            <person name="Lang B.F."/>
            <person name="Lavin J.L."/>
            <person name="Lee S."/>
            <person name="Li W."/>
            <person name="Lindquist E."/>
            <person name="Lopez-Garcia S."/>
            <person name="Luque E.M."/>
            <person name="Marcos A.T."/>
            <person name="Martin J."/>
            <person name="Mccluskey K."/>
            <person name="Medina H.R."/>
            <person name="Miralles-Duran A."/>
            <person name="Miyazaki A."/>
            <person name="Munoz-Torres E."/>
            <person name="Oguiza J.A."/>
            <person name="Ohm R."/>
            <person name="Olmedo M."/>
            <person name="Orejas M."/>
            <person name="Ortiz-Castellanos L."/>
            <person name="Pisabarro A.G."/>
            <person name="Rodriguez-Romero J."/>
            <person name="Ruiz-Herrera J."/>
            <person name="Ruiz-Vazquez R."/>
            <person name="Sanz C."/>
            <person name="Schackwitz W."/>
            <person name="Schmutz J."/>
            <person name="Shahriari M."/>
            <person name="Shelest E."/>
            <person name="Silva-Franco F."/>
            <person name="Soanes D."/>
            <person name="Syed K."/>
            <person name="Tagua V.G."/>
            <person name="Talbot N.J."/>
            <person name="Thon M."/>
            <person name="De Vries R.P."/>
            <person name="Wiebenga A."/>
            <person name="Yadav J.S."/>
            <person name="Braun E.L."/>
            <person name="Baker S."/>
            <person name="Garre V."/>
            <person name="Horwitz B."/>
            <person name="Torres-Martinez S."/>
            <person name="Idnurm A."/>
            <person name="Herrera-Estrella A."/>
            <person name="Gabaldon T."/>
            <person name="Grigoriev I.V."/>
        </authorList>
    </citation>
    <scope>NUCLEOTIDE SEQUENCE [LARGE SCALE GENOMIC DNA]</scope>
    <source>
        <strain evidence="3 4">CBS 277.49</strain>
    </source>
</reference>
<dbReference type="OrthoDB" id="2287955at2759"/>
<feature type="compositionally biased region" description="Basic residues" evidence="2">
    <location>
        <begin position="1"/>
        <end position="10"/>
    </location>
</feature>
<proteinExistence type="predicted"/>
<dbReference type="EMBL" id="AMYB01000004">
    <property type="protein sequence ID" value="OAD03071.1"/>
    <property type="molecule type" value="Genomic_DNA"/>
</dbReference>
<dbReference type="STRING" id="747725.A0A168L3J8"/>
<name>A0A168L3J8_MUCCL</name>
<evidence type="ECO:0000313" key="3">
    <source>
        <dbReference type="EMBL" id="OAD03071.1"/>
    </source>
</evidence>
<dbReference type="AlphaFoldDB" id="A0A168L3J8"/>
<keyword evidence="1" id="KW-0175">Coiled coil</keyword>
<feature type="compositionally biased region" description="Polar residues" evidence="2">
    <location>
        <begin position="15"/>
        <end position="27"/>
    </location>
</feature>
<gene>
    <name evidence="3" type="ORF">MUCCIDRAFT_109925</name>
</gene>
<feature type="compositionally biased region" description="Basic residues" evidence="2">
    <location>
        <begin position="891"/>
        <end position="910"/>
    </location>
</feature>
<accession>A0A168L3J8</accession>
<evidence type="ECO:0000256" key="2">
    <source>
        <dbReference type="SAM" id="MobiDB-lite"/>
    </source>
</evidence>
<comment type="caution">
    <text evidence="3">The sequence shown here is derived from an EMBL/GenBank/DDBJ whole genome shotgun (WGS) entry which is preliminary data.</text>
</comment>
<feature type="region of interest" description="Disordered" evidence="2">
    <location>
        <begin position="888"/>
        <end position="919"/>
    </location>
</feature>
<evidence type="ECO:0000313" key="4">
    <source>
        <dbReference type="Proteomes" id="UP000077051"/>
    </source>
</evidence>
<keyword evidence="4" id="KW-1185">Reference proteome</keyword>
<dbReference type="VEuPathDB" id="FungiDB:MUCCIDRAFT_109925"/>
<protein>
    <submittedName>
        <fullName evidence="3">Uncharacterized protein</fullName>
    </submittedName>
</protein>
<feature type="region of interest" description="Disordered" evidence="2">
    <location>
        <begin position="1"/>
        <end position="62"/>
    </location>
</feature>
<organism evidence="3 4">
    <name type="scientific">Mucor lusitanicus CBS 277.49</name>
    <dbReference type="NCBI Taxonomy" id="747725"/>
    <lineage>
        <taxon>Eukaryota</taxon>
        <taxon>Fungi</taxon>
        <taxon>Fungi incertae sedis</taxon>
        <taxon>Mucoromycota</taxon>
        <taxon>Mucoromycotina</taxon>
        <taxon>Mucoromycetes</taxon>
        <taxon>Mucorales</taxon>
        <taxon>Mucorineae</taxon>
        <taxon>Mucoraceae</taxon>
        <taxon>Mucor</taxon>
    </lineage>
</organism>
<dbReference type="Proteomes" id="UP000077051">
    <property type="component" value="Unassembled WGS sequence"/>
</dbReference>
<evidence type="ECO:0000256" key="1">
    <source>
        <dbReference type="SAM" id="Coils"/>
    </source>
</evidence>
<sequence length="1101" mass="126319">MSTVKRRRKRDPQEESSTSASKRQQTSKGKKALKGKQPEQPQVPGERPEPSEPPSNEEPEQPARRAFYTSSLQRKCKVSTLMNDGFEGYRGLFRTIAEEFSVVRRDALNFGLFLLVRWLNTQQLEIHQQYMEQLPNVSQQMRQLLHQGRLLEQLQGQLGQLNQDINAETELFAALVDDIPDLTAHQNDLNTAIDEIRPQIGNLRGLNERLTLAALGSQDRLQLGALQRDTAALIAELQGQLDHLTQIVGNMYETIRRLSATITPQQDAIYQGFSVNLQRYFEIDMEMEAIRRALTRAQTTLARAVAEQNTDVILRTRNDINIHQRRLAQLREEQAPRQAEVDNSQNAAVFVANQYVLNVLGQMESLEHNTILELLAMTAQLAVVNQAPQSNLIFPNIVDINFWRHAYRAVAGPNTRGYNGQARNMERCITNNIAAFDRHRCDETGARLYQLPGMDHMHASLAHNYAEAVVQNVVMHLLNVHLWFKRIFKAFIIVYKNANPNVRIAVKNTASTAANGIFKFRDFGQLELPNIPGLLDVYHDLQQMYNYEFLNVPEDTVKLYDNAKKHPIKYARLSFCLLQYATLHPDWNVKLWCLLPQASHGIVHAPLARSTAFYGLMRRAELLRLPIPLVSQDANGGLLPMKMFCQMYVDPRRKEALWHTLFDVDHLQRNRILEPQELNQNAEERAIKLGYGLKTDGVMVGVLFQRKTREFNTVSTGDFKYLARQRDLSNVSSGIYPLYKEPRGITMDDYIVGLDPGVRDVVVAVDCPAEDIGNRDDLRQHVVSVSNTSYKQRSGMAWINQRELQSRQHADIQPVYDQLASSNIPSNRGVADYLDSLYAQHERIFTFMCSYKHRENKAANYSNRNQANDFIARAVICRTNTDEPYKLAHTSTKRQRKKARKRFRRGPQRRQLRDQDDQQRTVVAYGDASIQATMKKHTPVPVKKVQKALSTKAIVIPTDEFRTSVFCSHCLRRNEQRFPVAPLICTHRKKIRRVPTGRIRQDGTQNTRAARFCLDDEGNFAHRTSQCPARARPQQVHPIYALRLCQQCPENNGQDIVWNRDANAGLNMRTILTRYIVSHYDLASRPLEISRARRRQEDDEA</sequence>
<feature type="coiled-coil region" evidence="1">
    <location>
        <begin position="287"/>
        <end position="333"/>
    </location>
</feature>